<evidence type="ECO:0000256" key="6">
    <source>
        <dbReference type="ARBA" id="ARBA00022989"/>
    </source>
</evidence>
<dbReference type="PROSITE" id="PS50850">
    <property type="entry name" value="MFS"/>
    <property type="match status" value="1"/>
</dbReference>
<sequence>MSKKNSPAKVLFASLAGTTIEFFDFYIYANAAVLVFPTLFFHASNPNTEMLQSLATFSIAFFARPLGSAFFGHFGDRIGRKTTLVAALLTMGISTVAIGLLPTYHTVGILAPILLIICRFGQGFGLGGEWGGAVLLAVENAPPEKKAWYGMFPQLGAPIGLVLSGGIFLYLSNTLTDQQFFDYGWRIPFLLSSVLIIIGLYVRLSISETPEFEANKKKNKTLAIPFMTVFKEHGKPLFLGTFIALATFVLFYLMTVFIASWAITDLHMTRELFLENQILSVAFFALLIPISAVLADRYGRKRILMTASILIIIFGILLGYFLGSSDSINILITLSIGMALMGFTYGPLGTILSELYPTNVRYTGSSLSFNLAGIVGASFAPFIALWLSSTYGIAYVGYYLALAAMISLISIKLSSKAKAG</sequence>
<evidence type="ECO:0000313" key="11">
    <source>
        <dbReference type="Proteomes" id="UP000054262"/>
    </source>
</evidence>
<feature type="transmembrane region" description="Helical" evidence="8">
    <location>
        <begin position="183"/>
        <end position="202"/>
    </location>
</feature>
<dbReference type="CDD" id="cd17369">
    <property type="entry name" value="MFS_ShiA_like"/>
    <property type="match status" value="1"/>
</dbReference>
<evidence type="ECO:0000256" key="7">
    <source>
        <dbReference type="ARBA" id="ARBA00023136"/>
    </source>
</evidence>
<gene>
    <name evidence="10" type="ORF">MB2181_04380</name>
</gene>
<evidence type="ECO:0000256" key="5">
    <source>
        <dbReference type="ARBA" id="ARBA00022692"/>
    </source>
</evidence>
<feature type="transmembrane region" description="Helical" evidence="8">
    <location>
        <begin position="237"/>
        <end position="263"/>
    </location>
</feature>
<feature type="transmembrane region" description="Helical" evidence="8">
    <location>
        <begin position="393"/>
        <end position="411"/>
    </location>
</feature>
<keyword evidence="6 8" id="KW-1133">Transmembrane helix</keyword>
<evidence type="ECO:0000256" key="2">
    <source>
        <dbReference type="ARBA" id="ARBA00022448"/>
    </source>
</evidence>
<protein>
    <submittedName>
        <fullName evidence="10">Putative transport transmembrane protein</fullName>
    </submittedName>
</protein>
<evidence type="ECO:0000256" key="1">
    <source>
        <dbReference type="ARBA" id="ARBA00004429"/>
    </source>
</evidence>
<dbReference type="InterPro" id="IPR036259">
    <property type="entry name" value="MFS_trans_sf"/>
</dbReference>
<feature type="transmembrane region" description="Helical" evidence="8">
    <location>
        <begin position="303"/>
        <end position="322"/>
    </location>
</feature>
<feature type="transmembrane region" description="Helical" evidence="8">
    <location>
        <begin position="148"/>
        <end position="171"/>
    </location>
</feature>
<keyword evidence="2" id="KW-0813">Transport</keyword>
<evidence type="ECO:0000256" key="3">
    <source>
        <dbReference type="ARBA" id="ARBA00022475"/>
    </source>
</evidence>
<dbReference type="InterPro" id="IPR011701">
    <property type="entry name" value="MFS"/>
</dbReference>
<dbReference type="NCBIfam" id="TIGR00883">
    <property type="entry name" value="2A0106"/>
    <property type="match status" value="1"/>
</dbReference>
<feature type="transmembrane region" description="Helical" evidence="8">
    <location>
        <begin position="109"/>
        <end position="136"/>
    </location>
</feature>
<dbReference type="PANTHER" id="PTHR43045:SF2">
    <property type="entry name" value="INNER MEMBRANE METABOLITE TRANSPORT PROTEIN YHJE"/>
    <property type="match status" value="1"/>
</dbReference>
<name>A0P6X3_9PROT</name>
<dbReference type="InterPro" id="IPR004736">
    <property type="entry name" value="MHS_symport"/>
</dbReference>
<dbReference type="InterPro" id="IPR005829">
    <property type="entry name" value="Sugar_transporter_CS"/>
</dbReference>
<comment type="caution">
    <text evidence="10">The sequence shown here is derived from an EMBL/GenBank/DDBJ whole genome shotgun (WGS) entry which is preliminary data.</text>
</comment>
<accession>A0P6X3</accession>
<evidence type="ECO:0000256" key="8">
    <source>
        <dbReference type="SAM" id="Phobius"/>
    </source>
</evidence>
<dbReference type="GO" id="GO:0005886">
    <property type="term" value="C:plasma membrane"/>
    <property type="evidence" value="ECO:0007669"/>
    <property type="project" value="UniProtKB-SubCell"/>
</dbReference>
<feature type="transmembrane region" description="Helical" evidence="8">
    <location>
        <begin position="83"/>
        <end position="103"/>
    </location>
</feature>
<feature type="transmembrane region" description="Helical" evidence="8">
    <location>
        <begin position="278"/>
        <end position="296"/>
    </location>
</feature>
<evidence type="ECO:0000313" key="10">
    <source>
        <dbReference type="EMBL" id="EAV47283.1"/>
    </source>
</evidence>
<dbReference type="AlphaFoldDB" id="A0P6X3"/>
<proteinExistence type="predicted"/>
<evidence type="ECO:0000256" key="4">
    <source>
        <dbReference type="ARBA" id="ARBA00022519"/>
    </source>
</evidence>
<organism evidence="10 11">
    <name type="scientific">Methylophilales bacterium HTCC2181</name>
    <dbReference type="NCBI Taxonomy" id="383631"/>
    <lineage>
        <taxon>Bacteria</taxon>
        <taxon>Pseudomonadati</taxon>
        <taxon>Pseudomonadota</taxon>
        <taxon>Betaproteobacteria</taxon>
        <taxon>Nitrosomonadales</taxon>
        <taxon>OM43 clade</taxon>
    </lineage>
</organism>
<keyword evidence="11" id="KW-1185">Reference proteome</keyword>
<keyword evidence="3" id="KW-1003">Cell membrane</keyword>
<dbReference type="PROSITE" id="PS00216">
    <property type="entry name" value="SUGAR_TRANSPORT_1"/>
    <property type="match status" value="1"/>
</dbReference>
<dbReference type="Gene3D" id="1.20.1250.20">
    <property type="entry name" value="MFS general substrate transporter like domains"/>
    <property type="match status" value="2"/>
</dbReference>
<dbReference type="FunFam" id="1.20.1250.20:FF:000001">
    <property type="entry name" value="Dicarboxylate MFS transporter"/>
    <property type="match status" value="1"/>
</dbReference>
<keyword evidence="5 8" id="KW-0812">Transmembrane</keyword>
<dbReference type="Proteomes" id="UP000054262">
    <property type="component" value="Unassembled WGS sequence"/>
</dbReference>
<dbReference type="Pfam" id="PF07690">
    <property type="entry name" value="MFS_1"/>
    <property type="match status" value="1"/>
</dbReference>
<comment type="subcellular location">
    <subcellularLocation>
        <location evidence="1">Cell inner membrane</location>
        <topology evidence="1">Multi-pass membrane protein</topology>
    </subcellularLocation>
</comment>
<keyword evidence="7 8" id="KW-0472">Membrane</keyword>
<feature type="transmembrane region" description="Helical" evidence="8">
    <location>
        <begin position="367"/>
        <end position="387"/>
    </location>
</feature>
<feature type="transmembrane region" description="Helical" evidence="8">
    <location>
        <begin position="328"/>
        <end position="346"/>
    </location>
</feature>
<keyword evidence="4" id="KW-0997">Cell inner membrane</keyword>
<reference evidence="10 11" key="1">
    <citation type="submission" date="2006-11" db="EMBL/GenBank/DDBJ databases">
        <authorList>
            <person name="Giovannoni S."/>
            <person name="Vergin K."/>
            <person name="Ferriera S."/>
            <person name="Johnson J."/>
            <person name="Kravitz S."/>
            <person name="Beeson K."/>
            <person name="Sutton G."/>
            <person name="Rogers Y.-H."/>
            <person name="Friedman R."/>
            <person name="Frazier M."/>
            <person name="Venter J.C."/>
        </authorList>
    </citation>
    <scope>NUCLEOTIDE SEQUENCE [LARGE SCALE GENOMIC DNA]</scope>
    <source>
        <strain evidence="10 11">HTCC2181</strain>
    </source>
</reference>
<evidence type="ECO:0000259" key="9">
    <source>
        <dbReference type="PROSITE" id="PS50850"/>
    </source>
</evidence>
<feature type="domain" description="Major facilitator superfamily (MFS) profile" evidence="9">
    <location>
        <begin position="10"/>
        <end position="419"/>
    </location>
</feature>
<dbReference type="OrthoDB" id="6766492at2"/>
<dbReference type="PANTHER" id="PTHR43045">
    <property type="entry name" value="SHIKIMATE TRANSPORTER"/>
    <property type="match status" value="1"/>
</dbReference>
<dbReference type="SUPFAM" id="SSF103473">
    <property type="entry name" value="MFS general substrate transporter"/>
    <property type="match status" value="1"/>
</dbReference>
<dbReference type="InterPro" id="IPR020846">
    <property type="entry name" value="MFS_dom"/>
</dbReference>
<dbReference type="EMBL" id="AAUX01000001">
    <property type="protein sequence ID" value="EAV47283.1"/>
    <property type="molecule type" value="Genomic_DNA"/>
</dbReference>
<feature type="transmembrane region" description="Helical" evidence="8">
    <location>
        <begin position="50"/>
        <end position="71"/>
    </location>
</feature>
<dbReference type="GO" id="GO:0022857">
    <property type="term" value="F:transmembrane transporter activity"/>
    <property type="evidence" value="ECO:0007669"/>
    <property type="project" value="InterPro"/>
</dbReference>